<dbReference type="EMBL" id="DSOK01000101">
    <property type="protein sequence ID" value="HEN14468.1"/>
    <property type="molecule type" value="Genomic_DNA"/>
</dbReference>
<sequence>MAKKASTPSGKVARQASADSVAARGTKRRKPAPKSPARKVAQPKLLAGGNPQIAKGYGDAPVQAYIAAMPGWKRDVGRRLDALIEQTVPNVRKAVKWNSPFYGVEDEDQGWFLSFHCFTKYIKVAFFRGAALRPVPPGESRHPEVRYLDIPETGPFDETQFVDWVRQASRLPGERM</sequence>
<accession>A0A7C2NTF3</accession>
<comment type="caution">
    <text evidence="3">The sequence shown here is derived from an EMBL/GenBank/DDBJ whole genome shotgun (WGS) entry which is preliminary data.</text>
</comment>
<evidence type="ECO:0000256" key="1">
    <source>
        <dbReference type="SAM" id="MobiDB-lite"/>
    </source>
</evidence>
<evidence type="ECO:0000313" key="3">
    <source>
        <dbReference type="EMBL" id="HEN14468.1"/>
    </source>
</evidence>
<organism evidence="3">
    <name type="scientific">Schlesneria paludicola</name>
    <dbReference type="NCBI Taxonomy" id="360056"/>
    <lineage>
        <taxon>Bacteria</taxon>
        <taxon>Pseudomonadati</taxon>
        <taxon>Planctomycetota</taxon>
        <taxon>Planctomycetia</taxon>
        <taxon>Planctomycetales</taxon>
        <taxon>Planctomycetaceae</taxon>
        <taxon>Schlesneria</taxon>
    </lineage>
</organism>
<feature type="domain" description="YdhG-like" evidence="2">
    <location>
        <begin position="73"/>
        <end position="168"/>
    </location>
</feature>
<dbReference type="AlphaFoldDB" id="A0A7C2NTF3"/>
<protein>
    <submittedName>
        <fullName evidence="3">DUF1801 domain-containing protein</fullName>
    </submittedName>
</protein>
<proteinExistence type="predicted"/>
<evidence type="ECO:0000259" key="2">
    <source>
        <dbReference type="Pfam" id="PF08818"/>
    </source>
</evidence>
<dbReference type="Gene3D" id="3.90.1150.200">
    <property type="match status" value="1"/>
</dbReference>
<reference evidence="3" key="1">
    <citation type="journal article" date="2020" name="mSystems">
        <title>Genome- and Community-Level Interaction Insights into Carbon Utilization and Element Cycling Functions of Hydrothermarchaeota in Hydrothermal Sediment.</title>
        <authorList>
            <person name="Zhou Z."/>
            <person name="Liu Y."/>
            <person name="Xu W."/>
            <person name="Pan J."/>
            <person name="Luo Z.H."/>
            <person name="Li M."/>
        </authorList>
    </citation>
    <scope>NUCLEOTIDE SEQUENCE [LARGE SCALE GENOMIC DNA]</scope>
    <source>
        <strain evidence="3">SpSt-339</strain>
    </source>
</reference>
<dbReference type="InterPro" id="IPR014922">
    <property type="entry name" value="YdhG-like"/>
</dbReference>
<gene>
    <name evidence="3" type="ORF">ENQ76_03225</name>
</gene>
<feature type="region of interest" description="Disordered" evidence="1">
    <location>
        <begin position="1"/>
        <end position="45"/>
    </location>
</feature>
<dbReference type="SUPFAM" id="SSF159888">
    <property type="entry name" value="YdhG-like"/>
    <property type="match status" value="1"/>
</dbReference>
<name>A0A7C2NTF3_9PLAN</name>
<dbReference type="Pfam" id="PF08818">
    <property type="entry name" value="DUF1801"/>
    <property type="match status" value="1"/>
</dbReference>